<keyword evidence="5" id="KW-1185">Reference proteome</keyword>
<dbReference type="Gene3D" id="1.25.40.10">
    <property type="entry name" value="Tetratricopeptide repeat domain"/>
    <property type="match status" value="2"/>
</dbReference>
<evidence type="ECO:0000259" key="2">
    <source>
        <dbReference type="Pfam" id="PF00931"/>
    </source>
</evidence>
<dbReference type="Pfam" id="PF00931">
    <property type="entry name" value="NB-ARC"/>
    <property type="match status" value="1"/>
</dbReference>
<dbReference type="SMART" id="SM00028">
    <property type="entry name" value="TPR"/>
    <property type="match status" value="3"/>
</dbReference>
<dbReference type="PANTHER" id="PTHR35205">
    <property type="entry name" value="NB-ARC AND TPR DOMAIN PROTEIN"/>
    <property type="match status" value="1"/>
</dbReference>
<name>A0A507AF19_9PEZI</name>
<dbReference type="InterPro" id="IPR019734">
    <property type="entry name" value="TPR_rpt"/>
</dbReference>
<feature type="compositionally biased region" description="Polar residues" evidence="1">
    <location>
        <begin position="250"/>
        <end position="275"/>
    </location>
</feature>
<dbReference type="Pfam" id="PF25000">
    <property type="entry name" value="DUF7779"/>
    <property type="match status" value="1"/>
</dbReference>
<dbReference type="GO" id="GO:0043531">
    <property type="term" value="F:ADP binding"/>
    <property type="evidence" value="ECO:0007669"/>
    <property type="project" value="InterPro"/>
</dbReference>
<dbReference type="InterPro" id="IPR056681">
    <property type="entry name" value="DUF7779"/>
</dbReference>
<dbReference type="PANTHER" id="PTHR35205:SF1">
    <property type="entry name" value="ZU5 DOMAIN-CONTAINING PROTEIN"/>
    <property type="match status" value="1"/>
</dbReference>
<sequence length="1056" mass="118551">MADVSSAARTSQSGDLHQIRVGPKVGTILLAVGGIGTNPPEHWTNSKGELWLGALDAPDIGILSFPNRLAGNGVLSGRDVEREGAALLAALDRLAVDETSPRTYRNIMRKIAVFVFMGCPHSSSRDPKNWAGVESIVQKFTKGKKNALDPHCVESLAVDCDGFRIILAENNTPVLTVSEKKGMSRQVIGKKVVFVDKDSATIGHNRETLLEENSNHRDLCMVSSGNTRPSVFDESTVRDQSSDEEDMTMFGQSPSGPSSTNHGTWTGKHATTGSDKINPEVISALKSFTIEHRDPILPCKHIPLPKDPVFSGREDTIASMRNALLTPIQEPEDDSSDSLGDATPPLNAYSLCGPGGMGKTSIANEFVHRYEKEFDAVFWVAADEETKLFDSFREIALKLGIVEDTDGQDPSAIRETLLAWLANPLKSYEHMDHAKPVRASWLIVFDNVEGADTLEDFWPKEAAGSVLVTCRNPLIKNSPYLRNIGTTVPELREEEGVSLLLRLTGREGDEDDVKRAPDVVRTLGRYPLAIAQMSGVIKARELSFHEFLDLYSEETERRKMLGISEGQSASLRRYNQTLGTVWALDDLKQGRALLQVISLLDPDSIPESLLEKNPACADWDRYPQTSLEYTEARAELTSRSLIYRNRDKKTLRVHRMVQDTVRAQMDDVTFNEVYSRALDMLGARWPRVFKGFGNVQTDWKQNGELWAHILSLFKYRDRFDPVVTHLAVAIKRMDFTLDVLMFSIADSRFSASPTMLSFFDFLREAVKGHDDSYELQMIDATLLYRRGELGLHINDREHPLPDFSRCVEQLDRLLDEDAKRADSYFGATVNELGCAHLMNWNDEDGLREFERAVTIFQNLKHPSAQETTMAQINVGFVYGYLGRYDEASQIFDAALKDRFEELGEDDYSSFVNGKLYMGWGNVRAAQGRLDESFKLHVRCLEHYKRSVGNFHHRTGDGCVKASDHFARTGDAPTALALLDQALKIFSLDAYHRPEAARAHYKKGNILKELDQEEEAKKELDMALEIFNSIVPPEDRVGGIDELDDEDFDHWIMFWSR</sequence>
<evidence type="ECO:0000313" key="5">
    <source>
        <dbReference type="Proteomes" id="UP000319257"/>
    </source>
</evidence>
<comment type="caution">
    <text evidence="4">The sequence shown here is derived from an EMBL/GenBank/DDBJ whole genome shotgun (WGS) entry which is preliminary data.</text>
</comment>
<dbReference type="EMBL" id="SKBQ01000095">
    <property type="protein sequence ID" value="TPX07112.1"/>
    <property type="molecule type" value="Genomic_DNA"/>
</dbReference>
<dbReference type="InterPro" id="IPR027417">
    <property type="entry name" value="P-loop_NTPase"/>
</dbReference>
<dbReference type="InterPro" id="IPR002182">
    <property type="entry name" value="NB-ARC"/>
</dbReference>
<evidence type="ECO:0000259" key="3">
    <source>
        <dbReference type="Pfam" id="PF25000"/>
    </source>
</evidence>
<dbReference type="InterPro" id="IPR011990">
    <property type="entry name" value="TPR-like_helical_dom_sf"/>
</dbReference>
<dbReference type="InParanoid" id="A0A507AF19"/>
<protein>
    <recommendedName>
        <fullName evidence="6">NB-ARC domain-containing protein</fullName>
    </recommendedName>
</protein>
<dbReference type="STRING" id="1093900.A0A507AF19"/>
<dbReference type="AlphaFoldDB" id="A0A507AF19"/>
<dbReference type="GeneID" id="41978454"/>
<dbReference type="SUPFAM" id="SSF52540">
    <property type="entry name" value="P-loop containing nucleoside triphosphate hydrolases"/>
    <property type="match status" value="1"/>
</dbReference>
<proteinExistence type="predicted"/>
<organism evidence="4 5">
    <name type="scientific">Thyridium curvatum</name>
    <dbReference type="NCBI Taxonomy" id="1093900"/>
    <lineage>
        <taxon>Eukaryota</taxon>
        <taxon>Fungi</taxon>
        <taxon>Dikarya</taxon>
        <taxon>Ascomycota</taxon>
        <taxon>Pezizomycotina</taxon>
        <taxon>Sordariomycetes</taxon>
        <taxon>Sordariomycetidae</taxon>
        <taxon>Thyridiales</taxon>
        <taxon>Thyridiaceae</taxon>
        <taxon>Thyridium</taxon>
    </lineage>
</organism>
<reference evidence="4 5" key="1">
    <citation type="submission" date="2019-06" db="EMBL/GenBank/DDBJ databases">
        <title>Draft genome sequence of the filamentous fungus Phialemoniopsis curvata isolated from diesel fuel.</title>
        <authorList>
            <person name="Varaljay V.A."/>
            <person name="Lyon W.J."/>
            <person name="Crouch A.L."/>
            <person name="Drake C.E."/>
            <person name="Hollomon J.M."/>
            <person name="Nadeau L.J."/>
            <person name="Nunn H.S."/>
            <person name="Stevenson B.S."/>
            <person name="Bojanowski C.L."/>
            <person name="Crookes-Goodson W.J."/>
        </authorList>
    </citation>
    <scope>NUCLEOTIDE SEQUENCE [LARGE SCALE GENOMIC DNA]</scope>
    <source>
        <strain evidence="4 5">D216</strain>
    </source>
</reference>
<gene>
    <name evidence="4" type="ORF">E0L32_011007</name>
</gene>
<evidence type="ECO:0000313" key="4">
    <source>
        <dbReference type="EMBL" id="TPX07112.1"/>
    </source>
</evidence>
<dbReference type="Pfam" id="PF13374">
    <property type="entry name" value="TPR_10"/>
    <property type="match status" value="1"/>
</dbReference>
<evidence type="ECO:0000256" key="1">
    <source>
        <dbReference type="SAM" id="MobiDB-lite"/>
    </source>
</evidence>
<dbReference type="SUPFAM" id="SSF48452">
    <property type="entry name" value="TPR-like"/>
    <property type="match status" value="1"/>
</dbReference>
<dbReference type="RefSeq" id="XP_030988823.1">
    <property type="nucleotide sequence ID" value="XM_031133689.1"/>
</dbReference>
<dbReference type="Proteomes" id="UP000319257">
    <property type="component" value="Unassembled WGS sequence"/>
</dbReference>
<feature type="domain" description="DUF7779" evidence="3">
    <location>
        <begin position="582"/>
        <end position="668"/>
    </location>
</feature>
<accession>A0A507AF19</accession>
<dbReference type="Gene3D" id="3.40.50.300">
    <property type="entry name" value="P-loop containing nucleotide triphosphate hydrolases"/>
    <property type="match status" value="1"/>
</dbReference>
<feature type="domain" description="NB-ARC" evidence="2">
    <location>
        <begin position="350"/>
        <end position="502"/>
    </location>
</feature>
<dbReference type="OrthoDB" id="6161812at2759"/>
<feature type="region of interest" description="Disordered" evidence="1">
    <location>
        <begin position="223"/>
        <end position="275"/>
    </location>
</feature>
<evidence type="ECO:0008006" key="6">
    <source>
        <dbReference type="Google" id="ProtNLM"/>
    </source>
</evidence>
<dbReference type="Pfam" id="PF13181">
    <property type="entry name" value="TPR_8"/>
    <property type="match status" value="1"/>
</dbReference>